<evidence type="ECO:0000313" key="2">
    <source>
        <dbReference type="Proteomes" id="UP000192746"/>
    </source>
</evidence>
<protein>
    <recommendedName>
        <fullName evidence="3">DUF4172 domain-containing protein</fullName>
    </recommendedName>
</protein>
<dbReference type="AlphaFoldDB" id="A0A1Y1T117"/>
<gene>
    <name evidence="1" type="ORF">IIF7_16837</name>
</gene>
<evidence type="ECO:0008006" key="3">
    <source>
        <dbReference type="Google" id="ProtNLM"/>
    </source>
</evidence>
<dbReference type="Proteomes" id="UP000192746">
    <property type="component" value="Unassembled WGS sequence"/>
</dbReference>
<name>A0A1Y1T117_9FLAO</name>
<sequence length="68" mass="8392">MAWNWQLKNWPGFEFNSEVLLPLKMVFYKKRECSDTLIWVRQQYIISYTFELTYPLVRAVMILEKRKT</sequence>
<dbReference type="EMBL" id="ARYN01000017">
    <property type="protein sequence ID" value="ORL44173.1"/>
    <property type="molecule type" value="Genomic_DNA"/>
</dbReference>
<comment type="caution">
    <text evidence="1">The sequence shown here is derived from an EMBL/GenBank/DDBJ whole genome shotgun (WGS) entry which is preliminary data.</text>
</comment>
<reference evidence="1 2" key="1">
    <citation type="submission" date="2013-04" db="EMBL/GenBank/DDBJ databases">
        <title>Zunongwangia sp. 22II14-10F7 Genome Sequencing.</title>
        <authorList>
            <person name="Lai Q."/>
            <person name="Shao Z."/>
        </authorList>
    </citation>
    <scope>NUCLEOTIDE SEQUENCE [LARGE SCALE GENOMIC DNA]</scope>
    <source>
        <strain evidence="1 2">22II14-10F7</strain>
    </source>
</reference>
<organism evidence="1 2">
    <name type="scientific">Zunongwangia atlantica 22II14-10F7</name>
    <dbReference type="NCBI Taxonomy" id="1185767"/>
    <lineage>
        <taxon>Bacteria</taxon>
        <taxon>Pseudomonadati</taxon>
        <taxon>Bacteroidota</taxon>
        <taxon>Flavobacteriia</taxon>
        <taxon>Flavobacteriales</taxon>
        <taxon>Flavobacteriaceae</taxon>
        <taxon>Zunongwangia</taxon>
    </lineage>
</organism>
<proteinExistence type="predicted"/>
<keyword evidence="2" id="KW-1185">Reference proteome</keyword>
<evidence type="ECO:0000313" key="1">
    <source>
        <dbReference type="EMBL" id="ORL44173.1"/>
    </source>
</evidence>
<accession>A0A1Y1T117</accession>